<dbReference type="InterPro" id="IPR006439">
    <property type="entry name" value="HAD-SF_hydro_IA"/>
</dbReference>
<dbReference type="Gene3D" id="1.10.150.240">
    <property type="entry name" value="Putative phosphatase, domain 2"/>
    <property type="match status" value="1"/>
</dbReference>
<dbReference type="EMBL" id="CP099799">
    <property type="protein sequence ID" value="USS00750.1"/>
    <property type="molecule type" value="Genomic_DNA"/>
</dbReference>
<reference evidence="4 6" key="1">
    <citation type="submission" date="2017-09" db="EMBL/GenBank/DDBJ databases">
        <authorList>
            <person name="Thomas P."/>
            <person name="Seyboldt C."/>
        </authorList>
    </citation>
    <scope>NUCLEOTIDE SEQUENCE [LARGE SCALE GENOMIC DNA]</scope>
    <source>
        <strain evidence="4 6">DSM 7534</strain>
    </source>
</reference>
<organism evidence="4 6">
    <name type="scientific">Clostridium septicum</name>
    <dbReference type="NCBI Taxonomy" id="1504"/>
    <lineage>
        <taxon>Bacteria</taxon>
        <taxon>Bacillati</taxon>
        <taxon>Bacillota</taxon>
        <taxon>Clostridia</taxon>
        <taxon>Eubacteriales</taxon>
        <taxon>Clostridiaceae</taxon>
        <taxon>Clostridium</taxon>
    </lineage>
</organism>
<evidence type="ECO:0000256" key="3">
    <source>
        <dbReference type="ARBA" id="ARBA00022801"/>
    </source>
</evidence>
<dbReference type="NCBIfam" id="TIGR01509">
    <property type="entry name" value="HAD-SF-IA-v3"/>
    <property type="match status" value="1"/>
</dbReference>
<dbReference type="Pfam" id="PF13419">
    <property type="entry name" value="HAD_2"/>
    <property type="match status" value="1"/>
</dbReference>
<dbReference type="CDD" id="cd07505">
    <property type="entry name" value="HAD_BPGM-like"/>
    <property type="match status" value="1"/>
</dbReference>
<dbReference type="OrthoDB" id="9797743at2"/>
<name>A0A9N7JKB9_CLOSE</name>
<dbReference type="Proteomes" id="UP000280586">
    <property type="component" value="Chromosome"/>
</dbReference>
<gene>
    <name evidence="4" type="ORF">CP523_06610</name>
    <name evidence="5" type="ORF">NH397_14920</name>
</gene>
<keyword evidence="7" id="KW-1185">Reference proteome</keyword>
<evidence type="ECO:0000313" key="5">
    <source>
        <dbReference type="EMBL" id="USS00750.1"/>
    </source>
</evidence>
<dbReference type="Gene3D" id="3.40.50.1000">
    <property type="entry name" value="HAD superfamily/HAD-like"/>
    <property type="match status" value="1"/>
</dbReference>
<dbReference type="InterPro" id="IPR023198">
    <property type="entry name" value="PGP-like_dom2"/>
</dbReference>
<sequence>MQNIKAAIFDLDGTLVDSMWVWEQIDIDYLSAIGHKVPNNLKDEITHLSFNETALYFKNRFKLENSVEEIINSWNTMALDYYSNKIKLKKGVSEYLNKLKDNNIKIALATSNSTPLLEATLRNNGIYHYFDAITTTDEVKRNKAYPDVYLLSANKLNISPKDCVVFEDIVQAINGAKLAGMKVIAVYDKSSENQKEELMKLSDKYINDYTELI</sequence>
<dbReference type="EMBL" id="CP023671">
    <property type="protein sequence ID" value="AYE34168.1"/>
    <property type="molecule type" value="Genomic_DNA"/>
</dbReference>
<dbReference type="SFLD" id="SFLDG01129">
    <property type="entry name" value="C1.5:_HAD__Beta-PGM__Phosphata"/>
    <property type="match status" value="1"/>
</dbReference>
<evidence type="ECO:0000256" key="1">
    <source>
        <dbReference type="ARBA" id="ARBA00006171"/>
    </source>
</evidence>
<dbReference type="PANTHER" id="PTHR18901:SF38">
    <property type="entry name" value="PSEUDOURIDINE-5'-PHOSPHATASE"/>
    <property type="match status" value="1"/>
</dbReference>
<accession>A0A9N7JKB9</accession>
<dbReference type="GO" id="GO:0016791">
    <property type="term" value="F:phosphatase activity"/>
    <property type="evidence" value="ECO:0007669"/>
    <property type="project" value="TreeGrafter"/>
</dbReference>
<evidence type="ECO:0000313" key="7">
    <source>
        <dbReference type="Proteomes" id="UP001055437"/>
    </source>
</evidence>
<dbReference type="RefSeq" id="WP_066677489.1">
    <property type="nucleotide sequence ID" value="NZ_CABMIZ010000027.1"/>
</dbReference>
<evidence type="ECO:0000313" key="4">
    <source>
        <dbReference type="EMBL" id="AYE34168.1"/>
    </source>
</evidence>
<dbReference type="GO" id="GO:0046872">
    <property type="term" value="F:metal ion binding"/>
    <property type="evidence" value="ECO:0007669"/>
    <property type="project" value="UniProtKB-KW"/>
</dbReference>
<dbReference type="PRINTS" id="PR00413">
    <property type="entry name" value="HADHALOGNASE"/>
</dbReference>
<dbReference type="SUPFAM" id="SSF56784">
    <property type="entry name" value="HAD-like"/>
    <property type="match status" value="1"/>
</dbReference>
<dbReference type="FunFam" id="3.40.50.1000:FF:000036">
    <property type="entry name" value="HAD family hydrolase"/>
    <property type="match status" value="1"/>
</dbReference>
<reference evidence="5" key="2">
    <citation type="submission" date="2022-06" db="EMBL/GenBank/DDBJ databases">
        <authorList>
            <person name="Holder M.E."/>
            <person name="Ajami N.J."/>
            <person name="Petrosino J.F."/>
        </authorList>
    </citation>
    <scope>NUCLEOTIDE SEQUENCE</scope>
    <source>
        <strain evidence="5">RMA 8861</strain>
    </source>
</reference>
<protein>
    <submittedName>
        <fullName evidence="4">HAD family phosphatase</fullName>
    </submittedName>
</protein>
<evidence type="ECO:0000256" key="2">
    <source>
        <dbReference type="ARBA" id="ARBA00022723"/>
    </source>
</evidence>
<keyword evidence="3" id="KW-0378">Hydrolase</keyword>
<dbReference type="AlphaFoldDB" id="A0A9N7JKB9"/>
<dbReference type="Proteomes" id="UP001055437">
    <property type="component" value="Chromosome"/>
</dbReference>
<dbReference type="InterPro" id="IPR041492">
    <property type="entry name" value="HAD_2"/>
</dbReference>
<evidence type="ECO:0000313" key="6">
    <source>
        <dbReference type="Proteomes" id="UP000280586"/>
    </source>
</evidence>
<dbReference type="PANTHER" id="PTHR18901">
    <property type="entry name" value="2-DEOXYGLUCOSE-6-PHOSPHATE PHOSPHATASE 2"/>
    <property type="match status" value="1"/>
</dbReference>
<dbReference type="InterPro" id="IPR023214">
    <property type="entry name" value="HAD_sf"/>
</dbReference>
<dbReference type="InterPro" id="IPR036412">
    <property type="entry name" value="HAD-like_sf"/>
</dbReference>
<dbReference type="KEGG" id="csep:CP523_06610"/>
<dbReference type="SFLD" id="SFLDS00003">
    <property type="entry name" value="Haloacid_Dehalogenase"/>
    <property type="match status" value="1"/>
</dbReference>
<keyword evidence="2" id="KW-0479">Metal-binding</keyword>
<comment type="similarity">
    <text evidence="1">Belongs to the HAD-like hydrolase superfamily. CbbY/CbbZ/Gph/YieH family.</text>
</comment>
<proteinExistence type="inferred from homology"/>
<dbReference type="GeneID" id="303560343"/>